<dbReference type="SMART" id="SM01003">
    <property type="entry name" value="AlaDh_PNT_N"/>
    <property type="match status" value="1"/>
</dbReference>
<dbReference type="EMBL" id="CP136920">
    <property type="protein sequence ID" value="WOO40219.1"/>
    <property type="molecule type" value="Genomic_DNA"/>
</dbReference>
<evidence type="ECO:0000256" key="6">
    <source>
        <dbReference type="ARBA" id="ARBA00022967"/>
    </source>
</evidence>
<gene>
    <name evidence="11" type="ORF">RZN69_16485</name>
</gene>
<evidence type="ECO:0000256" key="3">
    <source>
        <dbReference type="ARBA" id="ARBA00012943"/>
    </source>
</evidence>
<dbReference type="Gene3D" id="3.40.50.720">
    <property type="entry name" value="NAD(P)-binding Rossmann-like Domain"/>
    <property type="match status" value="2"/>
</dbReference>
<name>A0AAQ3LDP6_9BACT</name>
<dbReference type="GO" id="GO:0005886">
    <property type="term" value="C:plasma membrane"/>
    <property type="evidence" value="ECO:0007669"/>
    <property type="project" value="TreeGrafter"/>
</dbReference>
<dbReference type="KEGG" id="puo:RZN69_16485"/>
<evidence type="ECO:0000256" key="1">
    <source>
        <dbReference type="ARBA" id="ARBA00003943"/>
    </source>
</evidence>
<evidence type="ECO:0000259" key="9">
    <source>
        <dbReference type="SMART" id="SM01002"/>
    </source>
</evidence>
<keyword evidence="4" id="KW-0547">Nucleotide-binding</keyword>
<evidence type="ECO:0000256" key="8">
    <source>
        <dbReference type="ARBA" id="ARBA00048202"/>
    </source>
</evidence>
<keyword evidence="12" id="KW-1185">Reference proteome</keyword>
<feature type="domain" description="Alanine dehydrogenase/pyridine nucleotide transhydrogenase N-terminal" evidence="10">
    <location>
        <begin position="5"/>
        <end position="140"/>
    </location>
</feature>
<dbReference type="Pfam" id="PF01262">
    <property type="entry name" value="AlaDh_PNT_C"/>
    <property type="match status" value="1"/>
</dbReference>
<dbReference type="PANTHER" id="PTHR10160:SF19">
    <property type="entry name" value="PROTON-TRANSLOCATING NAD(P)(+) TRANSHYDROGENASE"/>
    <property type="match status" value="1"/>
</dbReference>
<dbReference type="SUPFAM" id="SSF52283">
    <property type="entry name" value="Formate/glycerate dehydrogenase catalytic domain-like"/>
    <property type="match status" value="1"/>
</dbReference>
<comment type="catalytic activity">
    <reaction evidence="8">
        <text>NAD(+) + NADPH + H(+)(in) = NADH + NADP(+) + H(+)(out)</text>
        <dbReference type="Rhea" id="RHEA:47992"/>
        <dbReference type="ChEBI" id="CHEBI:15378"/>
        <dbReference type="ChEBI" id="CHEBI:57540"/>
        <dbReference type="ChEBI" id="CHEBI:57783"/>
        <dbReference type="ChEBI" id="CHEBI:57945"/>
        <dbReference type="ChEBI" id="CHEBI:58349"/>
        <dbReference type="EC" id="7.1.1.1"/>
    </reaction>
</comment>
<dbReference type="GO" id="GO:0016491">
    <property type="term" value="F:oxidoreductase activity"/>
    <property type="evidence" value="ECO:0007669"/>
    <property type="project" value="UniProtKB-KW"/>
</dbReference>
<dbReference type="GO" id="GO:0050661">
    <property type="term" value="F:NADP binding"/>
    <property type="evidence" value="ECO:0007669"/>
    <property type="project" value="TreeGrafter"/>
</dbReference>
<dbReference type="InterPro" id="IPR008143">
    <property type="entry name" value="Ala_DH/PNT_CS2"/>
</dbReference>
<dbReference type="GO" id="GO:0006740">
    <property type="term" value="P:NADPH regeneration"/>
    <property type="evidence" value="ECO:0007669"/>
    <property type="project" value="TreeGrafter"/>
</dbReference>
<evidence type="ECO:0000313" key="12">
    <source>
        <dbReference type="Proteomes" id="UP001304300"/>
    </source>
</evidence>
<keyword evidence="11" id="KW-0560">Oxidoreductase</keyword>
<evidence type="ECO:0000313" key="11">
    <source>
        <dbReference type="EMBL" id="WOO40219.1"/>
    </source>
</evidence>
<evidence type="ECO:0000256" key="5">
    <source>
        <dbReference type="ARBA" id="ARBA00022857"/>
    </source>
</evidence>
<dbReference type="SUPFAM" id="SSF51735">
    <property type="entry name" value="NAD(P)-binding Rossmann-fold domains"/>
    <property type="match status" value="1"/>
</dbReference>
<dbReference type="InterPro" id="IPR007698">
    <property type="entry name" value="AlaDH/PNT_NAD(H)-bd"/>
</dbReference>
<feature type="domain" description="Alanine dehydrogenase/pyridine nucleotide transhydrogenase NAD(H)-binding" evidence="9">
    <location>
        <begin position="149"/>
        <end position="314"/>
    </location>
</feature>
<organism evidence="11 12">
    <name type="scientific">Rubellicoccus peritrichatus</name>
    <dbReference type="NCBI Taxonomy" id="3080537"/>
    <lineage>
        <taxon>Bacteria</taxon>
        <taxon>Pseudomonadati</taxon>
        <taxon>Verrucomicrobiota</taxon>
        <taxon>Opitutia</taxon>
        <taxon>Puniceicoccales</taxon>
        <taxon>Cerasicoccaceae</taxon>
        <taxon>Rubellicoccus</taxon>
    </lineage>
</organism>
<comment type="function">
    <text evidence="1">The transhydrogenation between NADH and NADP is coupled to respiration and ATP hydrolysis and functions as a proton pump across the membrane.</text>
</comment>
<dbReference type="AlphaFoldDB" id="A0AAQ3LDP6"/>
<sequence length="377" mass="40702">MKIVFAPRESDPRETRAALTPDLVAKLTKLGLAVKVESAIGARAAISDEAYKKSGAEVVTDRSAAQSEADIVLRVRKPASKELATLKPGTLHASFLDPFNEKELLKTIASKGVNAVSMEMIPRTTLAQKMDALSSQANLAGYAAVIIAADRMQKILPMMMTPAGTLSPAHFFIIGVGVAGLQAIATAKRLGARVEAFDTRPVVEEQVKSLGAKFVKVNLGDTGQTDQGYAKELTPEMLEKQRQGMAKACSQADVVITTAKLFGRPAPKVITSDILAQMKPGSIIVDLAVETGGNVEGSKLGEDVITENGVHIIGHENIEGYYANHASQMLASNFYNFIEHFWDTEVGDFRYDLDDEILKGCLLTRDGKIVHEKFMDI</sequence>
<dbReference type="Pfam" id="PF05222">
    <property type="entry name" value="AlaDh_PNT_N"/>
    <property type="match status" value="1"/>
</dbReference>
<evidence type="ECO:0000256" key="2">
    <source>
        <dbReference type="ARBA" id="ARBA00005689"/>
    </source>
</evidence>
<dbReference type="InterPro" id="IPR036291">
    <property type="entry name" value="NAD(P)-bd_dom_sf"/>
</dbReference>
<reference evidence="11 12" key="1">
    <citation type="submission" date="2023-10" db="EMBL/GenBank/DDBJ databases">
        <title>Rubellicoccus peritrichatus gen. nov., sp. nov., isolated from an algae of coral reef tank.</title>
        <authorList>
            <person name="Luo J."/>
        </authorList>
    </citation>
    <scope>NUCLEOTIDE SEQUENCE [LARGE SCALE GENOMIC DNA]</scope>
    <source>
        <strain evidence="11 12">CR14</strain>
    </source>
</reference>
<accession>A0AAQ3LDP6</accession>
<dbReference type="PROSITE" id="PS00837">
    <property type="entry name" value="ALADH_PNT_2"/>
    <property type="match status" value="1"/>
</dbReference>
<dbReference type="NCBIfam" id="NF006942">
    <property type="entry name" value="PRK09424.1"/>
    <property type="match status" value="1"/>
</dbReference>
<keyword evidence="6" id="KW-1278">Translocase</keyword>
<keyword evidence="5" id="KW-0521">NADP</keyword>
<comment type="similarity">
    <text evidence="2">Belongs to the AlaDH/PNT family.</text>
</comment>
<keyword evidence="7" id="KW-0520">NAD</keyword>
<protein>
    <recommendedName>
        <fullName evidence="3">proton-translocating NAD(P)(+) transhydrogenase</fullName>
        <ecNumber evidence="3">7.1.1.1</ecNumber>
    </recommendedName>
</protein>
<dbReference type="EC" id="7.1.1.1" evidence="3"/>
<evidence type="ECO:0000256" key="4">
    <source>
        <dbReference type="ARBA" id="ARBA00022741"/>
    </source>
</evidence>
<dbReference type="RefSeq" id="WP_317832367.1">
    <property type="nucleotide sequence ID" value="NZ_CP136920.1"/>
</dbReference>
<dbReference type="PANTHER" id="PTHR10160">
    <property type="entry name" value="NAD(P) TRANSHYDROGENASE"/>
    <property type="match status" value="1"/>
</dbReference>
<dbReference type="CDD" id="cd05304">
    <property type="entry name" value="Rubrum_tdh"/>
    <property type="match status" value="1"/>
</dbReference>
<proteinExistence type="inferred from homology"/>
<evidence type="ECO:0000256" key="7">
    <source>
        <dbReference type="ARBA" id="ARBA00023027"/>
    </source>
</evidence>
<dbReference type="InterPro" id="IPR007886">
    <property type="entry name" value="AlaDH/PNT_N"/>
</dbReference>
<evidence type="ECO:0000259" key="10">
    <source>
        <dbReference type="SMART" id="SM01003"/>
    </source>
</evidence>
<dbReference type="Proteomes" id="UP001304300">
    <property type="component" value="Chromosome"/>
</dbReference>
<dbReference type="GO" id="GO:0008750">
    <property type="term" value="F:proton-translocating NAD(P)+ transhydrogenase activity"/>
    <property type="evidence" value="ECO:0007669"/>
    <property type="project" value="UniProtKB-EC"/>
</dbReference>
<dbReference type="SMART" id="SM01002">
    <property type="entry name" value="AlaDh_PNT_C"/>
    <property type="match status" value="1"/>
</dbReference>